<dbReference type="InterPro" id="IPR006172">
    <property type="entry name" value="DNA-dir_DNA_pol_B"/>
</dbReference>
<dbReference type="PANTHER" id="PTHR10322:SF23">
    <property type="entry name" value="DNA POLYMERASE DELTA CATALYTIC SUBUNIT"/>
    <property type="match status" value="1"/>
</dbReference>
<keyword evidence="3" id="KW-1048">Host nucleus</keyword>
<dbReference type="GO" id="GO:0000166">
    <property type="term" value="F:nucleotide binding"/>
    <property type="evidence" value="ECO:0007669"/>
    <property type="project" value="InterPro"/>
</dbReference>
<accession>A0A060CY00</accession>
<keyword evidence="5 11" id="KW-0548">Nucleotidyltransferase</keyword>
<evidence type="ECO:0000256" key="4">
    <source>
        <dbReference type="ARBA" id="ARBA00022679"/>
    </source>
</evidence>
<dbReference type="SUPFAM" id="SSF53098">
    <property type="entry name" value="Ribonuclease H-like"/>
    <property type="match status" value="1"/>
</dbReference>
<dbReference type="EC" id="2.7.7.7" evidence="11"/>
<evidence type="ECO:0000256" key="2">
    <source>
        <dbReference type="ARBA" id="ARBA00005755"/>
    </source>
</evidence>
<dbReference type="InterPro" id="IPR043502">
    <property type="entry name" value="DNA/RNA_pol_sf"/>
</dbReference>
<dbReference type="SUPFAM" id="SSF56672">
    <property type="entry name" value="DNA/RNA polymerases"/>
    <property type="match status" value="1"/>
</dbReference>
<evidence type="ECO:0000256" key="6">
    <source>
        <dbReference type="ARBA" id="ARBA00022705"/>
    </source>
</evidence>
<dbReference type="InterPro" id="IPR042087">
    <property type="entry name" value="DNA_pol_B_thumb"/>
</dbReference>
<dbReference type="GO" id="GO:0039693">
    <property type="term" value="P:viral DNA genome replication"/>
    <property type="evidence" value="ECO:0007669"/>
    <property type="project" value="UniProtKB-KW"/>
</dbReference>
<name>A0A060CY00_9GAMA</name>
<sequence>MSFWNPYLRGFKPGQKKAVETPKQSYSRIIPKCFKPNETSRDGVLTIETEVPPTGFYQQKEFLVFPEGKKSFWEREQPTYKPETSERISFHVYDIIETSYHTERCDEVPLHLQTDIIPTGIVLKLFGRDERNRSVCVNVFGQKVYFYVYGEDCSNLRRDVQHLLQDSGHRSSGFSISTVQKKFLTGYSTSYKDVYQVTMTSTAAMYCLAGKLQQQGYSVFEANVDAVARFITDNKFSTFGWYSCTGAVLRPSSYKDSNTSLEYDCRVCDMSFYPEKNYWPKYNVMAFDIECLGESGFPTASRDEDMVIQISCVIWQVGESEDKECILLTVGTCDPLPGITVYEFPSEMDMLYAFLALIRDRDIEFITGYNISNFDFQYVLDRASYTYNIKPESYTRTKSSTIFAVHKPRDGNFMRSHTKVKLAGVIVIDMYLVCKEKLNLSNYKLNTVAKECTGEKKEDVSYKEIPVLFKGTAQDRARLGLYCVQDSVLVIDLLKHFMTHVEISEIAKIANIPTRRVITDGQQIRVFSCLLAAAKNRNYILPMPSAGNTDGYQGATVINPLSGFYNTPVLVVDFASLYPSIIQAHNLCYSTMIEHDQLSRFPELKKADYETFVISSGPVHFVKKHKTESLLASLLTAWLAKRKAIRKELATCQDSKLKTILDKQQLAIKVTCNAVYGFTGVASGLLPCLKIAETVTLQGRTMLERTKHYVESLQPVDLERICQRPIAVAEGHADPSLRVVYGDTDSLFINCIGYDIETVLAFGDQLAEHTSNLLFNKPIKLESEKVFKCLLLLTKKRYLGILSNEKILMKGVDLVRKTACAYVQEVSREVLDLVLKDADVRAAAQTLSQRCISESYKRGLPLGFYKVIDVLNAAYAKLQCNQVKMHQLTYSTELSKEFSYYKSHNLPHLAVYKKMMARNEELPQVHDRIAYVLIQSNGSLVSDMAEDPVYAEQNHIPVASEWYFNKVVHSVANILQCLFKNDVNATIALLYNFVHTK</sequence>
<dbReference type="InterPro" id="IPR050240">
    <property type="entry name" value="DNA_pol_type-B"/>
</dbReference>
<dbReference type="RefSeq" id="YP_009041990.1">
    <property type="nucleotide sequence ID" value="NC_024303.1"/>
</dbReference>
<dbReference type="GO" id="GO:0042025">
    <property type="term" value="C:host cell nucleus"/>
    <property type="evidence" value="ECO:0007669"/>
    <property type="project" value="UniProtKB-SubCell"/>
</dbReference>
<dbReference type="KEGG" id="vg:19620145"/>
<evidence type="ECO:0000259" key="13">
    <source>
        <dbReference type="Pfam" id="PF03104"/>
    </source>
</evidence>
<dbReference type="OrthoDB" id="165at10239"/>
<dbReference type="Gene3D" id="1.10.287.690">
    <property type="entry name" value="Helix hairpin bin"/>
    <property type="match status" value="1"/>
</dbReference>
<dbReference type="Gene3D" id="3.30.420.10">
    <property type="entry name" value="Ribonuclease H-like superfamily/Ribonuclease H"/>
    <property type="match status" value="1"/>
</dbReference>
<evidence type="ECO:0000256" key="8">
    <source>
        <dbReference type="ARBA" id="ARBA00023109"/>
    </source>
</evidence>
<evidence type="ECO:0000313" key="15">
    <source>
        <dbReference type="Proteomes" id="UP000121539"/>
    </source>
</evidence>
<feature type="domain" description="DNA-directed DNA polymerase family B multifunctional" evidence="12">
    <location>
        <begin position="512"/>
        <end position="978"/>
    </location>
</feature>
<evidence type="ECO:0000256" key="7">
    <source>
        <dbReference type="ARBA" id="ARBA00022932"/>
    </source>
</evidence>
<organism evidence="14 15">
    <name type="scientific">Bovine gammaherpesvirus 6</name>
    <dbReference type="NCBI Taxonomy" id="1504288"/>
    <lineage>
        <taxon>Viruses</taxon>
        <taxon>Duplodnaviria</taxon>
        <taxon>Heunggongvirae</taxon>
        <taxon>Peploviricota</taxon>
        <taxon>Herviviricetes</taxon>
        <taxon>Herpesvirales</taxon>
        <taxon>Orthoherpesviridae</taxon>
        <taxon>Gammaherpesvirinae</taxon>
        <taxon>Macavirus</taxon>
        <taxon>Macavirus bovinegamma6</taxon>
    </lineage>
</organism>
<dbReference type="Pfam" id="PF00136">
    <property type="entry name" value="DNA_pol_B"/>
    <property type="match status" value="1"/>
</dbReference>
<comment type="subcellular location">
    <subcellularLocation>
        <location evidence="1">Host nucleus</location>
    </subcellularLocation>
</comment>
<dbReference type="InterPro" id="IPR006133">
    <property type="entry name" value="DNA-dir_DNA_pol_B_exonuc"/>
</dbReference>
<dbReference type="InterPro" id="IPR012337">
    <property type="entry name" value="RNaseH-like_sf"/>
</dbReference>
<keyword evidence="7 11" id="KW-0239">DNA-directed DNA polymerase</keyword>
<protein>
    <recommendedName>
        <fullName evidence="11">DNA polymerase</fullName>
        <ecNumber evidence="11">2.7.7.7</ecNumber>
    </recommendedName>
</protein>
<proteinExistence type="inferred from homology"/>
<evidence type="ECO:0000313" key="14">
    <source>
        <dbReference type="EMBL" id="AIB03166.1"/>
    </source>
</evidence>
<gene>
    <name evidence="14" type="ORF">BoHV6ORF9</name>
</gene>
<dbReference type="Pfam" id="PF03104">
    <property type="entry name" value="DNA_pol_B_exo1"/>
    <property type="match status" value="1"/>
</dbReference>
<dbReference type="Gene3D" id="3.30.342.10">
    <property type="entry name" value="DNA Polymerase, chain B, domain 1"/>
    <property type="match status" value="1"/>
</dbReference>
<dbReference type="PROSITE" id="PS00116">
    <property type="entry name" value="DNA_POLYMERASE_B"/>
    <property type="match status" value="1"/>
</dbReference>
<keyword evidence="15" id="KW-1185">Reference proteome</keyword>
<reference evidence="14 15" key="1">
    <citation type="journal article" date="2014" name="J. Gen. Virol.">
        <title>Novel gammaherpesvirus functions encoded by bovine herpesvirus 6 (bovine lymphotropic virus).</title>
        <authorList>
            <person name="Jia J."/>
            <person name="Delhon G."/>
            <person name="Tulman E.R."/>
            <person name="Diel D.G."/>
            <person name="Osorio F.A."/>
            <person name="Wen X."/>
            <person name="Kutish G.F."/>
            <person name="Rock D.L."/>
        </authorList>
    </citation>
    <scope>NUCLEOTIDE SEQUENCE [LARGE SCALE GENOMIC DNA]</scope>
    <source>
        <strain evidence="14">Pennsylvania 47</strain>
    </source>
</reference>
<dbReference type="InterPro" id="IPR017964">
    <property type="entry name" value="DNA-dir_DNA_pol_B_CS"/>
</dbReference>
<keyword evidence="8" id="KW-1194">Viral DNA replication</keyword>
<keyword evidence="4 11" id="KW-0808">Transferase</keyword>
<dbReference type="PANTHER" id="PTHR10322">
    <property type="entry name" value="DNA POLYMERASE CATALYTIC SUBUNIT"/>
    <property type="match status" value="1"/>
</dbReference>
<evidence type="ECO:0000256" key="11">
    <source>
        <dbReference type="RuleBase" id="RU000442"/>
    </source>
</evidence>
<dbReference type="EMBL" id="KJ705001">
    <property type="protein sequence ID" value="AIB03166.1"/>
    <property type="molecule type" value="Genomic_DNA"/>
</dbReference>
<evidence type="ECO:0000259" key="12">
    <source>
        <dbReference type="Pfam" id="PF00136"/>
    </source>
</evidence>
<dbReference type="Proteomes" id="UP000121539">
    <property type="component" value="Segment"/>
</dbReference>
<dbReference type="GO" id="GO:0006261">
    <property type="term" value="P:DNA-templated DNA replication"/>
    <property type="evidence" value="ECO:0007669"/>
    <property type="project" value="TreeGrafter"/>
</dbReference>
<dbReference type="InterPro" id="IPR036397">
    <property type="entry name" value="RNaseH_sf"/>
</dbReference>
<dbReference type="GO" id="GO:0003887">
    <property type="term" value="F:DNA-directed DNA polymerase activity"/>
    <property type="evidence" value="ECO:0007669"/>
    <property type="project" value="UniProtKB-KW"/>
</dbReference>
<dbReference type="SMART" id="SM00486">
    <property type="entry name" value="POLBc"/>
    <property type="match status" value="1"/>
</dbReference>
<dbReference type="Gene3D" id="1.10.132.60">
    <property type="entry name" value="DNA polymerase family B, C-terminal domain"/>
    <property type="match status" value="1"/>
</dbReference>
<dbReference type="GO" id="GO:0003677">
    <property type="term" value="F:DNA binding"/>
    <property type="evidence" value="ECO:0007669"/>
    <property type="project" value="UniProtKB-KW"/>
</dbReference>
<evidence type="ECO:0000256" key="3">
    <source>
        <dbReference type="ARBA" id="ARBA00022562"/>
    </source>
</evidence>
<evidence type="ECO:0000256" key="10">
    <source>
        <dbReference type="ARBA" id="ARBA00049244"/>
    </source>
</evidence>
<dbReference type="InterPro" id="IPR006134">
    <property type="entry name" value="DNA-dir_DNA_pol_B_multi_dom"/>
</dbReference>
<dbReference type="InterPro" id="IPR023211">
    <property type="entry name" value="DNA_pol_palm_dom_sf"/>
</dbReference>
<feature type="domain" description="DNA-directed DNA polymerase family B exonuclease" evidence="13">
    <location>
        <begin position="217"/>
        <end position="448"/>
    </location>
</feature>
<comment type="catalytic activity">
    <reaction evidence="10 11">
        <text>DNA(n) + a 2'-deoxyribonucleoside 5'-triphosphate = DNA(n+1) + diphosphate</text>
        <dbReference type="Rhea" id="RHEA:22508"/>
        <dbReference type="Rhea" id="RHEA-COMP:17339"/>
        <dbReference type="Rhea" id="RHEA-COMP:17340"/>
        <dbReference type="ChEBI" id="CHEBI:33019"/>
        <dbReference type="ChEBI" id="CHEBI:61560"/>
        <dbReference type="ChEBI" id="CHEBI:173112"/>
        <dbReference type="EC" id="2.7.7.7"/>
    </reaction>
</comment>
<comment type="similarity">
    <text evidence="2 11">Belongs to the DNA polymerase type-B family.</text>
</comment>
<dbReference type="Gene3D" id="3.90.1600.10">
    <property type="entry name" value="Palm domain of DNA polymerase"/>
    <property type="match status" value="1"/>
</dbReference>
<evidence type="ECO:0000256" key="9">
    <source>
        <dbReference type="ARBA" id="ARBA00023125"/>
    </source>
</evidence>
<evidence type="ECO:0000256" key="5">
    <source>
        <dbReference type="ARBA" id="ARBA00022695"/>
    </source>
</evidence>
<evidence type="ECO:0000256" key="1">
    <source>
        <dbReference type="ARBA" id="ARBA00004147"/>
    </source>
</evidence>
<keyword evidence="6 11" id="KW-0235">DNA replication</keyword>
<dbReference type="PRINTS" id="PR00106">
    <property type="entry name" value="DNAPOLB"/>
</dbReference>
<dbReference type="GeneID" id="19620145"/>
<keyword evidence="9 11" id="KW-0238">DNA-binding</keyword>